<organism evidence="1 2">
    <name type="scientific">Glycine soja</name>
    <name type="common">Wild soybean</name>
    <dbReference type="NCBI Taxonomy" id="3848"/>
    <lineage>
        <taxon>Eukaryota</taxon>
        <taxon>Viridiplantae</taxon>
        <taxon>Streptophyta</taxon>
        <taxon>Embryophyta</taxon>
        <taxon>Tracheophyta</taxon>
        <taxon>Spermatophyta</taxon>
        <taxon>Magnoliopsida</taxon>
        <taxon>eudicotyledons</taxon>
        <taxon>Gunneridae</taxon>
        <taxon>Pentapetalae</taxon>
        <taxon>rosids</taxon>
        <taxon>fabids</taxon>
        <taxon>Fabales</taxon>
        <taxon>Fabaceae</taxon>
        <taxon>Papilionoideae</taxon>
        <taxon>50 kb inversion clade</taxon>
        <taxon>NPAAA clade</taxon>
        <taxon>indigoferoid/millettioid clade</taxon>
        <taxon>Phaseoleae</taxon>
        <taxon>Glycine</taxon>
        <taxon>Glycine subgen. Soja</taxon>
    </lineage>
</organism>
<evidence type="ECO:0000313" key="2">
    <source>
        <dbReference type="Proteomes" id="UP000289340"/>
    </source>
</evidence>
<proteinExistence type="predicted"/>
<accession>A0A445IZV8</accession>
<sequence>MMANSCVSMDNNNILGLLKLRIKRGVNLAIRDARTSDPYVVVNMGDQRHIFGKAISWPVILCKDVTASPAPVVPLHSPNVAISSNTS</sequence>
<gene>
    <name evidence="1" type="ORF">D0Y65_023875</name>
</gene>
<name>A0A445IZV8_GLYSO</name>
<dbReference type="AlphaFoldDB" id="A0A445IZV8"/>
<reference evidence="1 2" key="1">
    <citation type="submission" date="2018-09" db="EMBL/GenBank/DDBJ databases">
        <title>A high-quality reference genome of wild soybean provides a powerful tool to mine soybean genomes.</title>
        <authorList>
            <person name="Xie M."/>
            <person name="Chung C.Y.L."/>
            <person name="Li M.-W."/>
            <person name="Wong F.-L."/>
            <person name="Chan T.-F."/>
            <person name="Lam H.-M."/>
        </authorList>
    </citation>
    <scope>NUCLEOTIDE SEQUENCE [LARGE SCALE GENOMIC DNA]</scope>
    <source>
        <strain evidence="2">cv. W05</strain>
        <tissue evidence="1">Hypocotyl of etiolated seedlings</tissue>
    </source>
</reference>
<comment type="caution">
    <text evidence="1">The sequence shown here is derived from an EMBL/GenBank/DDBJ whole genome shotgun (WGS) entry which is preliminary data.</text>
</comment>
<dbReference type="InterPro" id="IPR035892">
    <property type="entry name" value="C2_domain_sf"/>
</dbReference>
<dbReference type="EMBL" id="QZWG01000009">
    <property type="protein sequence ID" value="RZB91666.1"/>
    <property type="molecule type" value="Genomic_DNA"/>
</dbReference>
<dbReference type="Proteomes" id="UP000289340">
    <property type="component" value="Chromosome 9"/>
</dbReference>
<dbReference type="SUPFAM" id="SSF49562">
    <property type="entry name" value="C2 domain (Calcium/lipid-binding domain, CaLB)"/>
    <property type="match status" value="1"/>
</dbReference>
<protein>
    <submittedName>
        <fullName evidence="1">Uncharacterized protein</fullName>
    </submittedName>
</protein>
<keyword evidence="2" id="KW-1185">Reference proteome</keyword>
<evidence type="ECO:0000313" key="1">
    <source>
        <dbReference type="EMBL" id="RZB91666.1"/>
    </source>
</evidence>